<gene>
    <name evidence="2" type="ORF">K1Y72_00305</name>
</gene>
<keyword evidence="1" id="KW-0472">Membrane</keyword>
<feature type="transmembrane region" description="Helical" evidence="1">
    <location>
        <begin position="6"/>
        <end position="29"/>
    </location>
</feature>
<keyword evidence="1" id="KW-1133">Transmembrane helix</keyword>
<keyword evidence="1" id="KW-0812">Transmembrane</keyword>
<comment type="caution">
    <text evidence="2">The sequence shown here is derived from an EMBL/GenBank/DDBJ whole genome shotgun (WGS) entry which is preliminary data.</text>
</comment>
<accession>A0ABS7FK90</accession>
<protein>
    <recommendedName>
        <fullName evidence="4">Immunity protein 17</fullName>
    </recommendedName>
</protein>
<dbReference type="EMBL" id="JAIBOA010000001">
    <property type="protein sequence ID" value="MBW8480787.1"/>
    <property type="molecule type" value="Genomic_DNA"/>
</dbReference>
<evidence type="ECO:0000313" key="3">
    <source>
        <dbReference type="Proteomes" id="UP000774570"/>
    </source>
</evidence>
<dbReference type="RefSeq" id="WP_220162051.1">
    <property type="nucleotide sequence ID" value="NZ_JAIBOA010000001.1"/>
</dbReference>
<keyword evidence="3" id="KW-1185">Reference proteome</keyword>
<organism evidence="2 3">
    <name type="scientific">Actinomadura parmotrematis</name>
    <dbReference type="NCBI Taxonomy" id="2864039"/>
    <lineage>
        <taxon>Bacteria</taxon>
        <taxon>Bacillati</taxon>
        <taxon>Actinomycetota</taxon>
        <taxon>Actinomycetes</taxon>
        <taxon>Streptosporangiales</taxon>
        <taxon>Thermomonosporaceae</taxon>
        <taxon>Actinomadura</taxon>
    </lineage>
</organism>
<name>A0ABS7FK90_9ACTN</name>
<evidence type="ECO:0000256" key="1">
    <source>
        <dbReference type="SAM" id="Phobius"/>
    </source>
</evidence>
<sequence>MKADVLQIVLGCIILGFGCAWLAFIERYLIFTAKITHRWRAGSGEEPYAVARWGGACVLFFIGAFAVIAALVRMLA</sequence>
<feature type="transmembrane region" description="Helical" evidence="1">
    <location>
        <begin position="50"/>
        <end position="72"/>
    </location>
</feature>
<evidence type="ECO:0000313" key="2">
    <source>
        <dbReference type="EMBL" id="MBW8480787.1"/>
    </source>
</evidence>
<proteinExistence type="predicted"/>
<reference evidence="2 3" key="1">
    <citation type="submission" date="2021-07" db="EMBL/GenBank/DDBJ databases">
        <title>Actinomadura sp. PM05-2 isolated from lichen.</title>
        <authorList>
            <person name="Somphong A."/>
            <person name="Phongsopitanun W."/>
            <person name="Tanasupawat S."/>
            <person name="Peongsungnone V."/>
        </authorList>
    </citation>
    <scope>NUCLEOTIDE SEQUENCE [LARGE SCALE GENOMIC DNA]</scope>
    <source>
        <strain evidence="2 3">PM05-2</strain>
    </source>
</reference>
<dbReference type="Proteomes" id="UP000774570">
    <property type="component" value="Unassembled WGS sequence"/>
</dbReference>
<dbReference type="PROSITE" id="PS51257">
    <property type="entry name" value="PROKAR_LIPOPROTEIN"/>
    <property type="match status" value="1"/>
</dbReference>
<evidence type="ECO:0008006" key="4">
    <source>
        <dbReference type="Google" id="ProtNLM"/>
    </source>
</evidence>